<keyword evidence="4" id="KW-1185">Reference proteome</keyword>
<dbReference type="CDD" id="cd16345">
    <property type="entry name" value="LMWP_ArsC"/>
    <property type="match status" value="1"/>
</dbReference>
<name>A0A7C9QVC3_9PROT</name>
<evidence type="ECO:0000313" key="3">
    <source>
        <dbReference type="EMBL" id="NFV81484.1"/>
    </source>
</evidence>
<keyword evidence="1" id="KW-0059">Arsenical resistance</keyword>
<dbReference type="InterPro" id="IPR036196">
    <property type="entry name" value="Ptyr_pPase_sf"/>
</dbReference>
<dbReference type="GO" id="GO:0046685">
    <property type="term" value="P:response to arsenic-containing substance"/>
    <property type="evidence" value="ECO:0007669"/>
    <property type="project" value="UniProtKB-KW"/>
</dbReference>
<protein>
    <submittedName>
        <fullName evidence="3">Arsenate reductase ArsC</fullName>
    </submittedName>
</protein>
<dbReference type="RefSeq" id="WP_163681576.1">
    <property type="nucleotide sequence ID" value="NZ_JAAIYP010000040.1"/>
</dbReference>
<dbReference type="Proteomes" id="UP000480684">
    <property type="component" value="Unassembled WGS sequence"/>
</dbReference>
<dbReference type="PANTHER" id="PTHR43428">
    <property type="entry name" value="ARSENATE REDUCTASE"/>
    <property type="match status" value="1"/>
</dbReference>
<dbReference type="SMART" id="SM00226">
    <property type="entry name" value="LMWPc"/>
    <property type="match status" value="1"/>
</dbReference>
<sequence length="162" mass="17765">MTQPFNVLFVCRQNAARSQMAQVLLTALGRRRFVSYSAGTEPAADIHPLTLETIRNAGLPTSGLYPKGLAEFASAEAPRLDFVFTVCDELEGCVLPILGRPVTAHWPIPDPVPARGSHAEVAAVFADSFRLMRRRIELFVELPLAGLDRLTMQQHLDRIGAA</sequence>
<feature type="domain" description="Phosphotyrosine protein phosphatase I" evidence="2">
    <location>
        <begin position="5"/>
        <end position="142"/>
    </location>
</feature>
<evidence type="ECO:0000313" key="4">
    <source>
        <dbReference type="Proteomes" id="UP000480684"/>
    </source>
</evidence>
<dbReference type="AlphaFoldDB" id="A0A7C9QVC3"/>
<gene>
    <name evidence="3" type="ORF">G4223_15330</name>
</gene>
<comment type="caution">
    <text evidence="3">The sequence shown here is derived from an EMBL/GenBank/DDBJ whole genome shotgun (WGS) entry which is preliminary data.</text>
</comment>
<dbReference type="Pfam" id="PF01451">
    <property type="entry name" value="LMWPc"/>
    <property type="match status" value="1"/>
</dbReference>
<organism evidence="3 4">
    <name type="scientific">Magnetospirillum aberrantis SpK</name>
    <dbReference type="NCBI Taxonomy" id="908842"/>
    <lineage>
        <taxon>Bacteria</taxon>
        <taxon>Pseudomonadati</taxon>
        <taxon>Pseudomonadota</taxon>
        <taxon>Alphaproteobacteria</taxon>
        <taxon>Rhodospirillales</taxon>
        <taxon>Rhodospirillaceae</taxon>
        <taxon>Magnetospirillum</taxon>
    </lineage>
</organism>
<evidence type="ECO:0000259" key="2">
    <source>
        <dbReference type="SMART" id="SM00226"/>
    </source>
</evidence>
<dbReference type="InterPro" id="IPR023485">
    <property type="entry name" value="Ptyr_pPase"/>
</dbReference>
<dbReference type="SUPFAM" id="SSF52788">
    <property type="entry name" value="Phosphotyrosine protein phosphatases I"/>
    <property type="match status" value="1"/>
</dbReference>
<evidence type="ECO:0000256" key="1">
    <source>
        <dbReference type="ARBA" id="ARBA00022849"/>
    </source>
</evidence>
<proteinExistence type="predicted"/>
<reference evidence="3 4" key="1">
    <citation type="submission" date="2020-02" db="EMBL/GenBank/DDBJ databases">
        <authorList>
            <person name="Dziuba M."/>
            <person name="Kuznetsov B."/>
            <person name="Mardanov A."/>
            <person name="Ravin N."/>
            <person name="Grouzdev D."/>
        </authorList>
    </citation>
    <scope>NUCLEOTIDE SEQUENCE [LARGE SCALE GENOMIC DNA]</scope>
    <source>
        <strain evidence="3 4">SpK</strain>
    </source>
</reference>
<dbReference type="PANTHER" id="PTHR43428:SF1">
    <property type="entry name" value="ARSENATE REDUCTASE"/>
    <property type="match status" value="1"/>
</dbReference>
<dbReference type="Gene3D" id="3.40.50.2300">
    <property type="match status" value="1"/>
</dbReference>
<accession>A0A7C9QVC3</accession>
<dbReference type="EMBL" id="JAAIYP010000040">
    <property type="protein sequence ID" value="NFV81484.1"/>
    <property type="molecule type" value="Genomic_DNA"/>
</dbReference>